<name>A0A398B864_9BACI</name>
<reference evidence="2 3" key="1">
    <citation type="submission" date="2018-08" db="EMBL/GenBank/DDBJ databases">
        <title>Bacillus jemisoniae sp. nov., Bacillus chryseoplanitiae sp. nov., Bacillus resnikiae sp. nov., and Bacillus frankliniae sp. nov., isolated from Viking spacecraft and associated surfaces.</title>
        <authorList>
            <person name="Seuylemezian A."/>
            <person name="Vaishampayan P."/>
        </authorList>
    </citation>
    <scope>NUCLEOTIDE SEQUENCE [LARGE SCALE GENOMIC DNA]</scope>
    <source>
        <strain evidence="2 3">JJ-247</strain>
    </source>
</reference>
<dbReference type="SUPFAM" id="SSF54106">
    <property type="entry name" value="LysM domain"/>
    <property type="match status" value="1"/>
</dbReference>
<organism evidence="2 3">
    <name type="scientific">Mesobacillus zeae</name>
    <dbReference type="NCBI Taxonomy" id="1917180"/>
    <lineage>
        <taxon>Bacteria</taxon>
        <taxon>Bacillati</taxon>
        <taxon>Bacillota</taxon>
        <taxon>Bacilli</taxon>
        <taxon>Bacillales</taxon>
        <taxon>Bacillaceae</taxon>
        <taxon>Mesobacillus</taxon>
    </lineage>
</organism>
<keyword evidence="3" id="KW-1185">Reference proteome</keyword>
<dbReference type="Gene3D" id="3.10.350.10">
    <property type="entry name" value="LysM domain"/>
    <property type="match status" value="1"/>
</dbReference>
<dbReference type="InterPro" id="IPR048494">
    <property type="entry name" value="Dit-like_N"/>
</dbReference>
<gene>
    <name evidence="2" type="ORF">D1970_10650</name>
</gene>
<protein>
    <submittedName>
        <fullName evidence="2">LysM domain-containing protein</fullName>
    </submittedName>
</protein>
<dbReference type="Proteomes" id="UP000265816">
    <property type="component" value="Unassembled WGS sequence"/>
</dbReference>
<dbReference type="PROSITE" id="PS51782">
    <property type="entry name" value="LYSM"/>
    <property type="match status" value="1"/>
</dbReference>
<accession>A0A398B864</accession>
<dbReference type="InterPro" id="IPR036779">
    <property type="entry name" value="LysM_dom_sf"/>
</dbReference>
<feature type="domain" description="LysM" evidence="1">
    <location>
        <begin position="139"/>
        <end position="182"/>
    </location>
</feature>
<evidence type="ECO:0000313" key="2">
    <source>
        <dbReference type="EMBL" id="RID85018.1"/>
    </source>
</evidence>
<evidence type="ECO:0000313" key="3">
    <source>
        <dbReference type="Proteomes" id="UP000265816"/>
    </source>
</evidence>
<evidence type="ECO:0000259" key="1">
    <source>
        <dbReference type="PROSITE" id="PS51782"/>
    </source>
</evidence>
<dbReference type="Pfam" id="PF01476">
    <property type="entry name" value="LysM"/>
    <property type="match status" value="1"/>
</dbReference>
<sequence>MAKLGRVKLFIEKESDSSAVDATSYPVEKGIPFTDHVQEKPDEVSISGSIIGSNYKEDKEYLKREMKKGTMFTYVGRNIAKNVIILSIDGDVDYSISNGSNISIKLQTIRIATTPWVKVKNSGKKKPVSKKPTKKSKAVYHRVKAGDTYWGLSRKYETSIPQLRKWNKYPDRRIPIGVKLRVK</sequence>
<dbReference type="EMBL" id="QWVT01000017">
    <property type="protein sequence ID" value="RID85018.1"/>
    <property type="molecule type" value="Genomic_DNA"/>
</dbReference>
<dbReference type="AlphaFoldDB" id="A0A398B864"/>
<dbReference type="RefSeq" id="WP_119112853.1">
    <property type="nucleotide sequence ID" value="NZ_CBCSEO010000031.1"/>
</dbReference>
<dbReference type="OrthoDB" id="2969869at2"/>
<comment type="caution">
    <text evidence="2">The sequence shown here is derived from an EMBL/GenBank/DDBJ whole genome shotgun (WGS) entry which is preliminary data.</text>
</comment>
<dbReference type="SMART" id="SM00257">
    <property type="entry name" value="LysM"/>
    <property type="match status" value="1"/>
</dbReference>
<dbReference type="Pfam" id="PF21821">
    <property type="entry name" value="Dit_like"/>
    <property type="match status" value="1"/>
</dbReference>
<proteinExistence type="predicted"/>
<dbReference type="CDD" id="cd00118">
    <property type="entry name" value="LysM"/>
    <property type="match status" value="1"/>
</dbReference>
<dbReference type="InterPro" id="IPR018392">
    <property type="entry name" value="LysM"/>
</dbReference>